<dbReference type="GeneID" id="87816487"/>
<evidence type="ECO:0000313" key="3">
    <source>
        <dbReference type="Proteomes" id="UP001302676"/>
    </source>
</evidence>
<organism evidence="2 3">
    <name type="scientific">Dichotomopilus funicola</name>
    <dbReference type="NCBI Taxonomy" id="1934379"/>
    <lineage>
        <taxon>Eukaryota</taxon>
        <taxon>Fungi</taxon>
        <taxon>Dikarya</taxon>
        <taxon>Ascomycota</taxon>
        <taxon>Pezizomycotina</taxon>
        <taxon>Sordariomycetes</taxon>
        <taxon>Sordariomycetidae</taxon>
        <taxon>Sordariales</taxon>
        <taxon>Chaetomiaceae</taxon>
        <taxon>Dichotomopilus</taxon>
    </lineage>
</organism>
<keyword evidence="3" id="KW-1185">Reference proteome</keyword>
<sequence length="281" mass="30474">MSRAIDGLSGRSSLLKRPLTRRASFRMREWIKRSSSTRTARTSGLSTSDSMKAQIKHLAGGRLEEEEEEEEEREAEGSTRNTTVLAPMPKRAQKSRASSMDSRVTQWLDFYTGPPELGKSPLHLPAQSKQPGTGTAVLEKKGGGESERDPEPATSSRSQQNTSSELGDPGFLPLLRFGAPPPTPDSSAGGAAKTDKAQPNTETDDSVRHTSTRQDRIWLHINYRGEAPFLQAWGLDITKPADRIEGLAILRELIQAEGERNSVEGAQAVVQGSTSPALAAS</sequence>
<feature type="region of interest" description="Disordered" evidence="1">
    <location>
        <begin position="30"/>
        <end position="102"/>
    </location>
</feature>
<protein>
    <submittedName>
        <fullName evidence="2">Uncharacterized protein</fullName>
    </submittedName>
</protein>
<dbReference type="RefSeq" id="XP_062639476.1">
    <property type="nucleotide sequence ID" value="XM_062779874.1"/>
</dbReference>
<feature type="compositionally biased region" description="Polar residues" evidence="1">
    <location>
        <begin position="153"/>
        <end position="165"/>
    </location>
</feature>
<dbReference type="Proteomes" id="UP001302676">
    <property type="component" value="Unassembled WGS sequence"/>
</dbReference>
<name>A0AAN6ZNR8_9PEZI</name>
<feature type="compositionally biased region" description="Acidic residues" evidence="1">
    <location>
        <begin position="64"/>
        <end position="74"/>
    </location>
</feature>
<feature type="compositionally biased region" description="Basic and acidic residues" evidence="1">
    <location>
        <begin position="138"/>
        <end position="151"/>
    </location>
</feature>
<comment type="caution">
    <text evidence="2">The sequence shown here is derived from an EMBL/GenBank/DDBJ whole genome shotgun (WGS) entry which is preliminary data.</text>
</comment>
<evidence type="ECO:0000313" key="2">
    <source>
        <dbReference type="EMBL" id="KAK4146105.1"/>
    </source>
</evidence>
<reference evidence="2" key="2">
    <citation type="submission" date="2023-05" db="EMBL/GenBank/DDBJ databases">
        <authorList>
            <consortium name="Lawrence Berkeley National Laboratory"/>
            <person name="Steindorff A."/>
            <person name="Hensen N."/>
            <person name="Bonometti L."/>
            <person name="Westerberg I."/>
            <person name="Brannstrom I.O."/>
            <person name="Guillou S."/>
            <person name="Cros-Aarteil S."/>
            <person name="Calhoun S."/>
            <person name="Haridas S."/>
            <person name="Kuo A."/>
            <person name="Mondo S."/>
            <person name="Pangilinan J."/>
            <person name="Riley R."/>
            <person name="Labutti K."/>
            <person name="Andreopoulos B."/>
            <person name="Lipzen A."/>
            <person name="Chen C."/>
            <person name="Yanf M."/>
            <person name="Daum C."/>
            <person name="Ng V."/>
            <person name="Clum A."/>
            <person name="Ohm R."/>
            <person name="Martin F."/>
            <person name="Silar P."/>
            <person name="Natvig D."/>
            <person name="Lalanne C."/>
            <person name="Gautier V."/>
            <person name="Ament-Velasquez S.L."/>
            <person name="Kruys A."/>
            <person name="Hutchinson M.I."/>
            <person name="Powell A.J."/>
            <person name="Barry K."/>
            <person name="Miller A.N."/>
            <person name="Grigoriev I.V."/>
            <person name="Debuchy R."/>
            <person name="Gladieux P."/>
            <person name="Thoren M.H."/>
            <person name="Johannesson H."/>
        </authorList>
    </citation>
    <scope>NUCLEOTIDE SEQUENCE</scope>
    <source>
        <strain evidence="2">CBS 141.50</strain>
    </source>
</reference>
<accession>A0AAN6ZNR8</accession>
<dbReference type="EMBL" id="MU853564">
    <property type="protein sequence ID" value="KAK4146105.1"/>
    <property type="molecule type" value="Genomic_DNA"/>
</dbReference>
<gene>
    <name evidence="2" type="ORF">C8A04DRAFT_26273</name>
</gene>
<feature type="compositionally biased region" description="Low complexity" evidence="1">
    <location>
        <begin position="33"/>
        <end position="48"/>
    </location>
</feature>
<reference evidence="2" key="1">
    <citation type="journal article" date="2023" name="Mol. Phylogenet. Evol.">
        <title>Genome-scale phylogeny and comparative genomics of the fungal order Sordariales.</title>
        <authorList>
            <person name="Hensen N."/>
            <person name="Bonometti L."/>
            <person name="Westerberg I."/>
            <person name="Brannstrom I.O."/>
            <person name="Guillou S."/>
            <person name="Cros-Aarteil S."/>
            <person name="Calhoun S."/>
            <person name="Haridas S."/>
            <person name="Kuo A."/>
            <person name="Mondo S."/>
            <person name="Pangilinan J."/>
            <person name="Riley R."/>
            <person name="LaButti K."/>
            <person name="Andreopoulos B."/>
            <person name="Lipzen A."/>
            <person name="Chen C."/>
            <person name="Yan M."/>
            <person name="Daum C."/>
            <person name="Ng V."/>
            <person name="Clum A."/>
            <person name="Steindorff A."/>
            <person name="Ohm R.A."/>
            <person name="Martin F."/>
            <person name="Silar P."/>
            <person name="Natvig D.O."/>
            <person name="Lalanne C."/>
            <person name="Gautier V."/>
            <person name="Ament-Velasquez S.L."/>
            <person name="Kruys A."/>
            <person name="Hutchinson M.I."/>
            <person name="Powell A.J."/>
            <person name="Barry K."/>
            <person name="Miller A.N."/>
            <person name="Grigoriev I.V."/>
            <person name="Debuchy R."/>
            <person name="Gladieux P."/>
            <person name="Hiltunen Thoren M."/>
            <person name="Johannesson H."/>
        </authorList>
    </citation>
    <scope>NUCLEOTIDE SEQUENCE</scope>
    <source>
        <strain evidence="2">CBS 141.50</strain>
    </source>
</reference>
<feature type="region of interest" description="Disordered" evidence="1">
    <location>
        <begin position="116"/>
        <end position="211"/>
    </location>
</feature>
<dbReference type="AlphaFoldDB" id="A0AAN6ZNR8"/>
<proteinExistence type="predicted"/>
<evidence type="ECO:0000256" key="1">
    <source>
        <dbReference type="SAM" id="MobiDB-lite"/>
    </source>
</evidence>